<organism evidence="1 2">
    <name type="scientific">Caenorhabditis auriculariae</name>
    <dbReference type="NCBI Taxonomy" id="2777116"/>
    <lineage>
        <taxon>Eukaryota</taxon>
        <taxon>Metazoa</taxon>
        <taxon>Ecdysozoa</taxon>
        <taxon>Nematoda</taxon>
        <taxon>Chromadorea</taxon>
        <taxon>Rhabditida</taxon>
        <taxon>Rhabditina</taxon>
        <taxon>Rhabditomorpha</taxon>
        <taxon>Rhabditoidea</taxon>
        <taxon>Rhabditidae</taxon>
        <taxon>Peloderinae</taxon>
        <taxon>Caenorhabditis</taxon>
    </lineage>
</organism>
<dbReference type="AlphaFoldDB" id="A0A8S1HC71"/>
<protein>
    <submittedName>
        <fullName evidence="1">Uncharacterized protein</fullName>
    </submittedName>
</protein>
<proteinExistence type="predicted"/>
<name>A0A8S1HC71_9PELO</name>
<evidence type="ECO:0000313" key="1">
    <source>
        <dbReference type="EMBL" id="CAD6193204.1"/>
    </source>
</evidence>
<evidence type="ECO:0000313" key="2">
    <source>
        <dbReference type="Proteomes" id="UP000835052"/>
    </source>
</evidence>
<sequence>MGGDDESLEPATSSVTSEERFGDVGSVLTIGKVVRSRLQRRGSASARKMVSGLKWCHMVPRSSPGYRLGEVKKVTEVIAILPLFSLCVGPPPD</sequence>
<dbReference type="EMBL" id="CAJGYM010000033">
    <property type="protein sequence ID" value="CAD6193204.1"/>
    <property type="molecule type" value="Genomic_DNA"/>
</dbReference>
<comment type="caution">
    <text evidence="1">The sequence shown here is derived from an EMBL/GenBank/DDBJ whole genome shotgun (WGS) entry which is preliminary data.</text>
</comment>
<gene>
    <name evidence="1" type="ORF">CAUJ_LOCUS9123</name>
</gene>
<reference evidence="1" key="1">
    <citation type="submission" date="2020-10" db="EMBL/GenBank/DDBJ databases">
        <authorList>
            <person name="Kikuchi T."/>
        </authorList>
    </citation>
    <scope>NUCLEOTIDE SEQUENCE</scope>
    <source>
        <strain evidence="1">NKZ352</strain>
    </source>
</reference>
<dbReference type="Proteomes" id="UP000835052">
    <property type="component" value="Unassembled WGS sequence"/>
</dbReference>
<keyword evidence="2" id="KW-1185">Reference proteome</keyword>
<accession>A0A8S1HC71</accession>